<evidence type="ECO:0000256" key="1">
    <source>
        <dbReference type="SAM" id="Coils"/>
    </source>
</evidence>
<gene>
    <name evidence="3" type="ORF">BZG36_03222</name>
</gene>
<dbReference type="EMBL" id="MVBO01000121">
    <property type="protein sequence ID" value="OZJ02848.1"/>
    <property type="molecule type" value="Genomic_DNA"/>
</dbReference>
<evidence type="ECO:0000313" key="3">
    <source>
        <dbReference type="EMBL" id="OZJ02848.1"/>
    </source>
</evidence>
<sequence>MLYTAYLQDTKAPSHLLTGCDAESKLEDYLQEAVQSIVALQLRIEELESDLKEAARKYSLQSRSLNGSGPEFQAHPISLIAVAACSQEERDAFRTVEQQTACQVDLEPVIHNVPRRNCKIKANFDKVLNRKFPARRQSIESLYWMSFAGGALRPLAPENHLCTGGNKTSLEVLRHMLQIASKRLDAEVKSRDEAQIDNGYPRKGVLSEKGSAPQPDGLLEVQNLLTKIDSILQRPGTLPTVAKPPIKIRKSLKPSLTTSPNPANGAMDAFAYDKFVQPAKSTLTSSRVSEEIEPCITASSSAWKTPGFKKRLLNDILTHDFAINATLLNKTPRKCYNCGLTREWLYGIRFGRATVKTISKRAPTQRDKEGMALDIFCRNQIVAIADFSQFLNDLKDRVEAEESLSSLFQESIELRMKVARARIGGYVNAQNT</sequence>
<feature type="coiled-coil region" evidence="1">
    <location>
        <begin position="30"/>
        <end position="64"/>
    </location>
</feature>
<accession>A0A261XX00</accession>
<evidence type="ECO:0000313" key="4">
    <source>
        <dbReference type="Proteomes" id="UP000242875"/>
    </source>
</evidence>
<dbReference type="AlphaFoldDB" id="A0A261XX00"/>
<evidence type="ECO:0000256" key="2">
    <source>
        <dbReference type="SAM" id="MobiDB-lite"/>
    </source>
</evidence>
<keyword evidence="1" id="KW-0175">Coiled coil</keyword>
<feature type="region of interest" description="Disordered" evidence="2">
    <location>
        <begin position="193"/>
        <end position="213"/>
    </location>
</feature>
<name>A0A261XX00_9FUNG</name>
<keyword evidence="4" id="KW-1185">Reference proteome</keyword>
<reference evidence="3 4" key="1">
    <citation type="journal article" date="2017" name="Mycologia">
        <title>Bifiguratus adelaidae, gen. et sp. nov., a new member of Mucoromycotina in endophytic and soil-dwelling habitats.</title>
        <authorList>
            <person name="Torres-Cruz T.J."/>
            <person name="Billingsley Tobias T.L."/>
            <person name="Almatruk M."/>
            <person name="Hesse C."/>
            <person name="Kuske C.R."/>
            <person name="Desiro A."/>
            <person name="Benucci G.M."/>
            <person name="Bonito G."/>
            <person name="Stajich J.E."/>
            <person name="Dunlap C."/>
            <person name="Arnold A.E."/>
            <person name="Porras-Alfaro A."/>
        </authorList>
    </citation>
    <scope>NUCLEOTIDE SEQUENCE [LARGE SCALE GENOMIC DNA]</scope>
    <source>
        <strain evidence="3 4">AZ0501</strain>
    </source>
</reference>
<protein>
    <submittedName>
        <fullName evidence="3">Uncharacterized protein</fullName>
    </submittedName>
</protein>
<dbReference type="OrthoDB" id="5560525at2759"/>
<dbReference type="Proteomes" id="UP000242875">
    <property type="component" value="Unassembled WGS sequence"/>
</dbReference>
<organism evidence="3 4">
    <name type="scientific">Bifiguratus adelaidae</name>
    <dbReference type="NCBI Taxonomy" id="1938954"/>
    <lineage>
        <taxon>Eukaryota</taxon>
        <taxon>Fungi</taxon>
        <taxon>Fungi incertae sedis</taxon>
        <taxon>Mucoromycota</taxon>
        <taxon>Mucoromycotina</taxon>
        <taxon>Endogonomycetes</taxon>
        <taxon>Endogonales</taxon>
        <taxon>Endogonales incertae sedis</taxon>
        <taxon>Bifiguratus</taxon>
    </lineage>
</organism>
<proteinExistence type="predicted"/>
<comment type="caution">
    <text evidence="3">The sequence shown here is derived from an EMBL/GenBank/DDBJ whole genome shotgun (WGS) entry which is preliminary data.</text>
</comment>